<feature type="compositionally biased region" description="Acidic residues" evidence="1">
    <location>
        <begin position="437"/>
        <end position="446"/>
    </location>
</feature>
<dbReference type="InterPro" id="IPR014867">
    <property type="entry name" value="Spore_coat_CotH_CotH2/3/7"/>
</dbReference>
<name>A0ABY4N763_9MICO</name>
<organism evidence="2 3">
    <name type="scientific">Brachybacterium kimchii</name>
    <dbReference type="NCBI Taxonomy" id="2942909"/>
    <lineage>
        <taxon>Bacteria</taxon>
        <taxon>Bacillati</taxon>
        <taxon>Actinomycetota</taxon>
        <taxon>Actinomycetes</taxon>
        <taxon>Micrococcales</taxon>
        <taxon>Dermabacteraceae</taxon>
        <taxon>Brachybacterium</taxon>
    </lineage>
</organism>
<feature type="compositionally biased region" description="Gly residues" evidence="1">
    <location>
        <begin position="465"/>
        <end position="481"/>
    </location>
</feature>
<evidence type="ECO:0000313" key="3">
    <source>
        <dbReference type="Proteomes" id="UP001055868"/>
    </source>
</evidence>
<dbReference type="GO" id="GO:0016301">
    <property type="term" value="F:kinase activity"/>
    <property type="evidence" value="ECO:0007669"/>
    <property type="project" value="UniProtKB-KW"/>
</dbReference>
<evidence type="ECO:0000313" key="2">
    <source>
        <dbReference type="EMBL" id="UQN29194.1"/>
    </source>
</evidence>
<keyword evidence="2" id="KW-0808">Transferase</keyword>
<accession>A0ABY4N763</accession>
<feature type="compositionally biased region" description="Gly residues" evidence="1">
    <location>
        <begin position="447"/>
        <end position="457"/>
    </location>
</feature>
<keyword evidence="3" id="KW-1185">Reference proteome</keyword>
<dbReference type="PANTHER" id="PTHR40050:SF1">
    <property type="entry name" value="INNER SPORE COAT PROTEIN H"/>
    <property type="match status" value="1"/>
</dbReference>
<dbReference type="RefSeq" id="WP_249478356.1">
    <property type="nucleotide sequence ID" value="NZ_CP097218.1"/>
</dbReference>
<protein>
    <submittedName>
        <fullName evidence="2">CotH kinase family protein</fullName>
    </submittedName>
</protein>
<sequence length="552" mass="55749">MSSHRSSTSTSPLTTSLTRPTRRGLLAAGGIGGIALLAAGCKGSSSSTAAATLDGDSVSGAVDGDFWDQKSIHTLSVVFDEDDYDEMIEAYASSQEKNWIEADVEIDGKVFTKAGMKLKGNSSLRSLSGGQGQGGGPGGASASDGGGDSASDGGGDAATSDTSAAASDGGGAADGSGASDAGGAAAGGAPGGDEGDGSISKDDPTGLPWMIRLDKYTDGQSYSGRSRFVVRGNNTETSMNEAVALDVLALAEVPAEKYAFTRFSANGADAQLRLVLDVPDDDQWNDDAFDGTGATLKADSEGDYSYRGDTADDYEDAFDAKFVADGLDEDDVFAALGSFLKFVNDSEDDEFASGLDDRFDVDGFATYLAVQELVQNTDDIDGPGNNSYLHYDPSSKKWSVVAWDQNLSFGGMGMGGGGGAPGGGDAAGDSAAASDGGGDDTSDSGDDAGGQMPGGGQMPDQGEMPQGGGQGSGAGGGGMGGNILAERFMDDDTFSDLYDSTLASVRKAVYTSGDATARVKTLTSLLKKDASDLVSSDDITSDAKTITDVIDG</sequence>
<reference evidence="2" key="1">
    <citation type="submission" date="2022-05" db="EMBL/GenBank/DDBJ databases">
        <title>Genomic analysis of Brachybacterium sp. CBA3104.</title>
        <authorList>
            <person name="Roh S.W."/>
            <person name="Kim Y.B."/>
            <person name="Kim Y."/>
        </authorList>
    </citation>
    <scope>NUCLEOTIDE SEQUENCE</scope>
    <source>
        <strain evidence="2">CBA3104</strain>
    </source>
</reference>
<dbReference type="Pfam" id="PF08757">
    <property type="entry name" value="CotH"/>
    <property type="match status" value="1"/>
</dbReference>
<dbReference type="InterPro" id="IPR006311">
    <property type="entry name" value="TAT_signal"/>
</dbReference>
<gene>
    <name evidence="2" type="ORF">M4486_16415</name>
</gene>
<keyword evidence="2" id="KW-0418">Kinase</keyword>
<evidence type="ECO:0000256" key="1">
    <source>
        <dbReference type="SAM" id="MobiDB-lite"/>
    </source>
</evidence>
<proteinExistence type="predicted"/>
<dbReference type="Proteomes" id="UP001055868">
    <property type="component" value="Chromosome"/>
</dbReference>
<dbReference type="PANTHER" id="PTHR40050">
    <property type="entry name" value="INNER SPORE COAT PROTEIN H"/>
    <property type="match status" value="1"/>
</dbReference>
<dbReference type="PROSITE" id="PS51318">
    <property type="entry name" value="TAT"/>
    <property type="match status" value="1"/>
</dbReference>
<feature type="compositionally biased region" description="Gly residues" evidence="1">
    <location>
        <begin position="129"/>
        <end position="156"/>
    </location>
</feature>
<feature type="compositionally biased region" description="Low complexity" evidence="1">
    <location>
        <begin position="157"/>
        <end position="167"/>
    </location>
</feature>
<feature type="region of interest" description="Disordered" evidence="1">
    <location>
        <begin position="420"/>
        <end position="484"/>
    </location>
</feature>
<dbReference type="EMBL" id="CP097218">
    <property type="protein sequence ID" value="UQN29194.1"/>
    <property type="molecule type" value="Genomic_DNA"/>
</dbReference>
<feature type="region of interest" description="Disordered" evidence="1">
    <location>
        <begin position="122"/>
        <end position="208"/>
    </location>
</feature>